<gene>
    <name evidence="3" type="ORF">Mgra_00001199</name>
</gene>
<dbReference type="OrthoDB" id="1738954at2759"/>
<feature type="region of interest" description="Disordered" evidence="1">
    <location>
        <begin position="93"/>
        <end position="289"/>
    </location>
</feature>
<reference evidence="3" key="1">
    <citation type="journal article" date="2020" name="Ecol. Evol.">
        <title>Genome structure and content of the rice root-knot nematode (Meloidogyne graminicola).</title>
        <authorList>
            <person name="Phan N.T."/>
            <person name="Danchin E.G.J."/>
            <person name="Klopp C."/>
            <person name="Perfus-Barbeoch L."/>
            <person name="Kozlowski D.K."/>
            <person name="Koutsovoulos G.D."/>
            <person name="Lopez-Roques C."/>
            <person name="Bouchez O."/>
            <person name="Zahm M."/>
            <person name="Besnard G."/>
            <person name="Bellafiore S."/>
        </authorList>
    </citation>
    <scope>NUCLEOTIDE SEQUENCE</scope>
    <source>
        <strain evidence="3">VN-18</strain>
    </source>
</reference>
<feature type="compositionally biased region" description="Basic and acidic residues" evidence="1">
    <location>
        <begin position="253"/>
        <end position="264"/>
    </location>
</feature>
<evidence type="ECO:0000256" key="1">
    <source>
        <dbReference type="SAM" id="MobiDB-lite"/>
    </source>
</evidence>
<proteinExistence type="predicted"/>
<dbReference type="Pfam" id="PF03607">
    <property type="entry name" value="DCX"/>
    <property type="match status" value="1"/>
</dbReference>
<dbReference type="GO" id="GO:0035556">
    <property type="term" value="P:intracellular signal transduction"/>
    <property type="evidence" value="ECO:0007669"/>
    <property type="project" value="InterPro"/>
</dbReference>
<dbReference type="SMART" id="SM00537">
    <property type="entry name" value="DCX"/>
    <property type="match status" value="1"/>
</dbReference>
<protein>
    <submittedName>
        <fullName evidence="3">Doublecortin domain-containing protein</fullName>
    </submittedName>
</protein>
<feature type="compositionally biased region" description="Basic and acidic residues" evidence="1">
    <location>
        <begin position="204"/>
        <end position="213"/>
    </location>
</feature>
<feature type="domain" description="Doublecortin" evidence="2">
    <location>
        <begin position="14"/>
        <end position="94"/>
    </location>
</feature>
<dbReference type="GO" id="GO:0005874">
    <property type="term" value="C:microtubule"/>
    <property type="evidence" value="ECO:0007669"/>
    <property type="project" value="TreeGrafter"/>
</dbReference>
<evidence type="ECO:0000313" key="4">
    <source>
        <dbReference type="Proteomes" id="UP000605970"/>
    </source>
</evidence>
<dbReference type="CDD" id="cd01617">
    <property type="entry name" value="DCX"/>
    <property type="match status" value="1"/>
</dbReference>
<evidence type="ECO:0000313" key="3">
    <source>
        <dbReference type="EMBL" id="KAF7639238.1"/>
    </source>
</evidence>
<dbReference type="Gene3D" id="3.10.20.230">
    <property type="entry name" value="Doublecortin domain"/>
    <property type="match status" value="1"/>
</dbReference>
<dbReference type="Proteomes" id="UP000605970">
    <property type="component" value="Unassembled WGS sequence"/>
</dbReference>
<feature type="compositionally biased region" description="Basic residues" evidence="1">
    <location>
        <begin position="148"/>
        <end position="160"/>
    </location>
</feature>
<dbReference type="PANTHER" id="PTHR23004:SF11">
    <property type="entry name" value="PROTEIN RPI-1"/>
    <property type="match status" value="1"/>
</dbReference>
<dbReference type="SUPFAM" id="SSF89837">
    <property type="entry name" value="Doublecortin (DC)"/>
    <property type="match status" value="1"/>
</dbReference>
<feature type="compositionally biased region" description="Polar residues" evidence="1">
    <location>
        <begin position="118"/>
        <end position="133"/>
    </location>
</feature>
<dbReference type="AlphaFoldDB" id="A0A8T0A1C0"/>
<feature type="compositionally biased region" description="Basic and acidic residues" evidence="1">
    <location>
        <begin position="186"/>
        <end position="195"/>
    </location>
</feature>
<organism evidence="3 4">
    <name type="scientific">Meloidogyne graminicola</name>
    <dbReference type="NCBI Taxonomy" id="189291"/>
    <lineage>
        <taxon>Eukaryota</taxon>
        <taxon>Metazoa</taxon>
        <taxon>Ecdysozoa</taxon>
        <taxon>Nematoda</taxon>
        <taxon>Chromadorea</taxon>
        <taxon>Rhabditida</taxon>
        <taxon>Tylenchina</taxon>
        <taxon>Tylenchomorpha</taxon>
        <taxon>Tylenchoidea</taxon>
        <taxon>Meloidogynidae</taxon>
        <taxon>Meloidogyninae</taxon>
        <taxon>Meloidogyne</taxon>
    </lineage>
</organism>
<feature type="compositionally biased region" description="Polar residues" evidence="1">
    <location>
        <begin position="96"/>
        <end position="108"/>
    </location>
</feature>
<dbReference type="InterPro" id="IPR003533">
    <property type="entry name" value="Doublecortin_dom"/>
</dbReference>
<dbReference type="PANTHER" id="PTHR23004">
    <property type="entry name" value="DOUBLECORTIN DOMAIN CONTAINING 2"/>
    <property type="match status" value="1"/>
</dbReference>
<dbReference type="InterPro" id="IPR036572">
    <property type="entry name" value="Doublecortin_dom_sf"/>
</dbReference>
<sequence length="289" mass="32591">MTSSYTRLVPGKARRVRIYRNGDGHYKGLTVVLNYKQSQDINSLLDTISERIGLVLGVKRLFTTDGTQITSIEQLEHDGEYVASSGQFTPLAYGQSPATVNRLGQSGSLRRPRRDSASRSTQENNSLGSSYSRSIERSEKAASAPTKQRTKKIGSKKKVKEKAPPTPEPSPPVANNVERSDEEEEVHQNGEEVRSPEGTTEVEVIEHEQHDGEKEEEVEEEKEEEKAEEQKEGEEEEVHKEEETDPEEDEEGEKNVEEKEHEEGENVEEEEEKGEEKEESQKNTPKTPT</sequence>
<keyword evidence="4" id="KW-1185">Reference proteome</keyword>
<comment type="caution">
    <text evidence="3">The sequence shown here is derived from an EMBL/GenBank/DDBJ whole genome shotgun (WGS) entry which is preliminary data.</text>
</comment>
<dbReference type="GO" id="GO:0005815">
    <property type="term" value="C:microtubule organizing center"/>
    <property type="evidence" value="ECO:0007669"/>
    <property type="project" value="TreeGrafter"/>
</dbReference>
<name>A0A8T0A1C0_9BILA</name>
<dbReference type="EMBL" id="JABEBT010000006">
    <property type="protein sequence ID" value="KAF7639238.1"/>
    <property type="molecule type" value="Genomic_DNA"/>
</dbReference>
<feature type="compositionally biased region" description="Acidic residues" evidence="1">
    <location>
        <begin position="243"/>
        <end position="252"/>
    </location>
</feature>
<feature type="compositionally biased region" description="Acidic residues" evidence="1">
    <location>
        <begin position="214"/>
        <end position="223"/>
    </location>
</feature>
<accession>A0A8T0A1C0</accession>
<evidence type="ECO:0000259" key="2">
    <source>
        <dbReference type="PROSITE" id="PS50309"/>
    </source>
</evidence>
<dbReference type="PROSITE" id="PS50309">
    <property type="entry name" value="DC"/>
    <property type="match status" value="1"/>
</dbReference>